<keyword evidence="1" id="KW-0472">Membrane</keyword>
<keyword evidence="3" id="KW-1185">Reference proteome</keyword>
<dbReference type="EMBL" id="CP018180">
    <property type="protein sequence ID" value="AUJ33092.1"/>
    <property type="molecule type" value="Genomic_DNA"/>
</dbReference>
<accession>A0A3Q8CD59</accession>
<feature type="transmembrane region" description="Helical" evidence="1">
    <location>
        <begin position="6"/>
        <end position="25"/>
    </location>
</feature>
<organism evidence="2 3">
    <name type="scientific">Liquorilactobacillus nagelii</name>
    <dbReference type="NCBI Taxonomy" id="82688"/>
    <lineage>
        <taxon>Bacteria</taxon>
        <taxon>Bacillati</taxon>
        <taxon>Bacillota</taxon>
        <taxon>Bacilli</taxon>
        <taxon>Lactobacillales</taxon>
        <taxon>Lactobacillaceae</taxon>
        <taxon>Liquorilactobacillus</taxon>
    </lineage>
</organism>
<feature type="transmembrane region" description="Helical" evidence="1">
    <location>
        <begin position="111"/>
        <end position="129"/>
    </location>
</feature>
<name>A0A3Q8CD59_9LACO</name>
<keyword evidence="1" id="KW-1133">Transmembrane helix</keyword>
<feature type="transmembrane region" description="Helical" evidence="1">
    <location>
        <begin position="37"/>
        <end position="55"/>
    </location>
</feature>
<evidence type="ECO:0000313" key="2">
    <source>
        <dbReference type="EMBL" id="AUJ33092.1"/>
    </source>
</evidence>
<reference evidence="2 3" key="1">
    <citation type="submission" date="2016-11" db="EMBL/GenBank/DDBJ databases">
        <title>Interaction between Lactobacillus species and yeast in water kefir.</title>
        <authorList>
            <person name="Behr J."/>
            <person name="Xu D."/>
            <person name="Vogel R.F."/>
        </authorList>
    </citation>
    <scope>NUCLEOTIDE SEQUENCE [LARGE SCALE GENOMIC DNA]</scope>
    <source>
        <strain evidence="2 3">TMW 1.1827</strain>
    </source>
</reference>
<dbReference type="AlphaFoldDB" id="A0A3Q8CD59"/>
<evidence type="ECO:0000313" key="3">
    <source>
        <dbReference type="Proteomes" id="UP000324497"/>
    </source>
</evidence>
<proteinExistence type="predicted"/>
<feature type="transmembrane region" description="Helical" evidence="1">
    <location>
        <begin position="85"/>
        <end position="105"/>
    </location>
</feature>
<dbReference type="KEGG" id="lng:BSQ50_11375"/>
<keyword evidence="1" id="KW-0812">Transmembrane</keyword>
<gene>
    <name evidence="2" type="ORF">BSQ50_11375</name>
</gene>
<feature type="transmembrane region" description="Helical" evidence="1">
    <location>
        <begin position="166"/>
        <end position="188"/>
    </location>
</feature>
<evidence type="ECO:0000256" key="1">
    <source>
        <dbReference type="SAM" id="Phobius"/>
    </source>
</evidence>
<protein>
    <submittedName>
        <fullName evidence="2">Uncharacterized protein</fullName>
    </submittedName>
</protein>
<dbReference type="RefSeq" id="WP_148127284.1">
    <property type="nucleotide sequence ID" value="NZ_CP018180.1"/>
</dbReference>
<sequence>MDEIVTLGLIMPIMNICFLFCEFHFFRLYENEIRQQFFKYGVLAVFFLVFGFVMATFSLNYFQFISFQYTVPITAFFFDGRKRSYFSFILVPLTIALSLSVSGLFSFKAMMVILIEAVGTILFCELIQVLNKLDVFAKYATSIMIINIITPIENQYKWNLVLTDQLSVFSLPILIGSIIITVLVCSYVKAMQKREAAMEKLEY</sequence>
<dbReference type="Proteomes" id="UP000324497">
    <property type="component" value="Chromosome"/>
</dbReference>